<evidence type="ECO:0000313" key="5">
    <source>
        <dbReference type="Proteomes" id="UP000576225"/>
    </source>
</evidence>
<dbReference type="Proteomes" id="UP000576225">
    <property type="component" value="Unassembled WGS sequence"/>
</dbReference>
<dbReference type="InterPro" id="IPR036390">
    <property type="entry name" value="WH_DNA-bd_sf"/>
</dbReference>
<dbReference type="Pfam" id="PF12802">
    <property type="entry name" value="MarR_2"/>
    <property type="match status" value="1"/>
</dbReference>
<keyword evidence="4" id="KW-1185">Reference proteome</keyword>
<feature type="domain" description="HTH marR-type" evidence="1">
    <location>
        <begin position="1"/>
        <end position="139"/>
    </location>
</feature>
<dbReference type="PANTHER" id="PTHR33164:SF43">
    <property type="entry name" value="HTH-TYPE TRANSCRIPTIONAL REPRESSOR YETL"/>
    <property type="match status" value="1"/>
</dbReference>
<dbReference type="PRINTS" id="PR00598">
    <property type="entry name" value="HTHMARR"/>
</dbReference>
<dbReference type="GeneID" id="78295111"/>
<reference evidence="2 5" key="2">
    <citation type="submission" date="2020-04" db="EMBL/GenBank/DDBJ databases">
        <authorList>
            <person name="Hitch T.C.A."/>
            <person name="Wylensek D."/>
            <person name="Clavel T."/>
        </authorList>
    </citation>
    <scope>NUCLEOTIDE SEQUENCE [LARGE SCALE GENOMIC DNA]</scope>
    <source>
        <strain evidence="2 5">COR2-253-APC-1A</strain>
    </source>
</reference>
<dbReference type="SMART" id="SM00347">
    <property type="entry name" value="HTH_MARR"/>
    <property type="match status" value="1"/>
</dbReference>
<dbReference type="GO" id="GO:0003700">
    <property type="term" value="F:DNA-binding transcription factor activity"/>
    <property type="evidence" value="ECO:0007669"/>
    <property type="project" value="InterPro"/>
</dbReference>
<dbReference type="Gene3D" id="1.10.10.10">
    <property type="entry name" value="Winged helix-like DNA-binding domain superfamily/Winged helix DNA-binding domain"/>
    <property type="match status" value="1"/>
</dbReference>
<reference evidence="3 4" key="1">
    <citation type="submission" date="2018-04" db="EMBL/GenBank/DDBJ databases">
        <title>Genomic Encyclopedia of Type Strains, Phase IV (KMG-IV): sequencing the most valuable type-strain genomes for metagenomic binning, comparative biology and taxonomic classification.</title>
        <authorList>
            <person name="Goeker M."/>
        </authorList>
    </citation>
    <scope>NUCLEOTIDE SEQUENCE [LARGE SCALE GENOMIC DNA]</scope>
    <source>
        <strain evidence="3 4">DSM 14823</strain>
    </source>
</reference>
<dbReference type="AlphaFoldDB" id="A0A2U1B1P3"/>
<comment type="caution">
    <text evidence="3">The sequence shown here is derived from an EMBL/GenBank/DDBJ whole genome shotgun (WGS) entry which is preliminary data.</text>
</comment>
<gene>
    <name evidence="3" type="ORF">C8D82_11163</name>
    <name evidence="2" type="ORF">HF882_20205</name>
</gene>
<organism evidence="3 4">
    <name type="scientific">Victivallis vadensis</name>
    <dbReference type="NCBI Taxonomy" id="172901"/>
    <lineage>
        <taxon>Bacteria</taxon>
        <taxon>Pseudomonadati</taxon>
        <taxon>Lentisphaerota</taxon>
        <taxon>Lentisphaeria</taxon>
        <taxon>Victivallales</taxon>
        <taxon>Victivallaceae</taxon>
        <taxon>Victivallis</taxon>
    </lineage>
</organism>
<dbReference type="Proteomes" id="UP000245959">
    <property type="component" value="Unassembled WGS sequence"/>
</dbReference>
<name>A0A2U1B1P3_9BACT</name>
<evidence type="ECO:0000313" key="4">
    <source>
        <dbReference type="Proteomes" id="UP000245959"/>
    </source>
</evidence>
<dbReference type="InterPro" id="IPR000835">
    <property type="entry name" value="HTH_MarR-typ"/>
</dbReference>
<accession>A0A2U1B1P3</accession>
<sequence length="148" mass="17234">MPDGKAKQYLAEYLELWHVTDAAYSKLLKRWNLSLNALWVIDLLYRHPEGVEPAVIAELTHTLRQTVTVVLNDLEERGCLYREPNLTDRRRKRIRLTPAGRKFCGEVLETVGRIELDCIAEMNEEEQQQLIRLSRRFCANLARAVEAE</sequence>
<dbReference type="EMBL" id="JABAEW010000065">
    <property type="protein sequence ID" value="NMD88912.1"/>
    <property type="molecule type" value="Genomic_DNA"/>
</dbReference>
<protein>
    <submittedName>
        <fullName evidence="2">MarR family transcriptional regulator</fullName>
    </submittedName>
    <submittedName>
        <fullName evidence="3">MarR family transcriptional repressor of emrRAB</fullName>
    </submittedName>
</protein>
<dbReference type="InterPro" id="IPR036388">
    <property type="entry name" value="WH-like_DNA-bd_sf"/>
</dbReference>
<dbReference type="SUPFAM" id="SSF46785">
    <property type="entry name" value="Winged helix' DNA-binding domain"/>
    <property type="match status" value="1"/>
</dbReference>
<evidence type="ECO:0000259" key="1">
    <source>
        <dbReference type="PROSITE" id="PS50995"/>
    </source>
</evidence>
<dbReference type="GO" id="GO:0006950">
    <property type="term" value="P:response to stress"/>
    <property type="evidence" value="ECO:0007669"/>
    <property type="project" value="TreeGrafter"/>
</dbReference>
<dbReference type="InterPro" id="IPR039422">
    <property type="entry name" value="MarR/SlyA-like"/>
</dbReference>
<dbReference type="RefSeq" id="WP_165832931.1">
    <property type="nucleotide sequence ID" value="NZ_CABMMC010000085.1"/>
</dbReference>
<evidence type="ECO:0000313" key="3">
    <source>
        <dbReference type="EMBL" id="PVY42606.1"/>
    </source>
</evidence>
<dbReference type="PANTHER" id="PTHR33164">
    <property type="entry name" value="TRANSCRIPTIONAL REGULATOR, MARR FAMILY"/>
    <property type="match status" value="1"/>
</dbReference>
<dbReference type="PROSITE" id="PS50995">
    <property type="entry name" value="HTH_MARR_2"/>
    <property type="match status" value="1"/>
</dbReference>
<proteinExistence type="predicted"/>
<dbReference type="EMBL" id="QEKH01000011">
    <property type="protein sequence ID" value="PVY42606.1"/>
    <property type="molecule type" value="Genomic_DNA"/>
</dbReference>
<evidence type="ECO:0000313" key="2">
    <source>
        <dbReference type="EMBL" id="NMD88912.1"/>
    </source>
</evidence>